<dbReference type="Proteomes" id="UP000019197">
    <property type="component" value="Unassembled WGS sequence"/>
</dbReference>
<dbReference type="RefSeq" id="WP_038263606.1">
    <property type="nucleotide sequence ID" value="NZ_CAWNQM010000068.1"/>
</dbReference>
<dbReference type="Pfam" id="PF00534">
    <property type="entry name" value="Glycos_transf_1"/>
    <property type="match status" value="1"/>
</dbReference>
<feature type="domain" description="Glycosyl transferase family 1" evidence="2">
    <location>
        <begin position="225"/>
        <end position="389"/>
    </location>
</feature>
<dbReference type="OrthoDB" id="9787293at2"/>
<dbReference type="CDD" id="cd03794">
    <property type="entry name" value="GT4_WbuB-like"/>
    <property type="match status" value="1"/>
</dbReference>
<dbReference type="Pfam" id="PF13439">
    <property type="entry name" value="Glyco_transf_4"/>
    <property type="match status" value="1"/>
</dbReference>
<sequence>MNILYINHYAGSPYYGMEFRPYYLAKEWLNNGHKTTILASSFSHVRSKQPNVKNKIEEENIDGINYIWYPTNKYKGNGILRVINIFSFLLQIILSNKKIIKKIKPDIIIASSTYPIDIWVAKYLAKKYKAKLIFEIHDLWPLSPIELGGMSPKHPFMILCQYAENSAYKYSDAVISMLPKVHQHVIKHGLDINKLHIIPNGIVCSDWENGSYDKTPNDISSKIQALKNKGYTIVGYAGSHGVPNALEFLIEAADLLKEKSFHFILVGSGLEKNNLIKYSKSLSLKNITFFDPISKKQMPDLLTFFDISYIGAHKTPIYRFGISPNKLMDYMMAENVILNSIEAGNDPVSEAACGITVEAESSKAIADGLIKLSKYTLEEKQQMGKNGRNYVLNNHTYSVLADKFLQVMKKL</sequence>
<evidence type="ECO:0000259" key="3">
    <source>
        <dbReference type="Pfam" id="PF13439"/>
    </source>
</evidence>
<keyword evidence="1" id="KW-0808">Transferase</keyword>
<dbReference type="InterPro" id="IPR028098">
    <property type="entry name" value="Glyco_trans_4-like_N"/>
</dbReference>
<dbReference type="AlphaFoldDB" id="W1J4U1"/>
<evidence type="ECO:0000259" key="2">
    <source>
        <dbReference type="Pfam" id="PF00534"/>
    </source>
</evidence>
<organism evidence="4 5">
    <name type="scientific">Xenorhabdus cabanillasii JM26</name>
    <dbReference type="NCBI Taxonomy" id="1427517"/>
    <lineage>
        <taxon>Bacteria</taxon>
        <taxon>Pseudomonadati</taxon>
        <taxon>Pseudomonadota</taxon>
        <taxon>Gammaproteobacteria</taxon>
        <taxon>Enterobacterales</taxon>
        <taxon>Morganellaceae</taxon>
        <taxon>Xenorhabdus</taxon>
    </lineage>
</organism>
<dbReference type="InterPro" id="IPR001296">
    <property type="entry name" value="Glyco_trans_1"/>
</dbReference>
<protein>
    <submittedName>
        <fullName evidence="4">Glycosyltransferase</fullName>
    </submittedName>
</protein>
<dbReference type="GO" id="GO:0009103">
    <property type="term" value="P:lipopolysaccharide biosynthetic process"/>
    <property type="evidence" value="ECO:0007669"/>
    <property type="project" value="TreeGrafter"/>
</dbReference>
<dbReference type="EMBL" id="CBXE010000104">
    <property type="protein sequence ID" value="CDL84450.1"/>
    <property type="molecule type" value="Genomic_DNA"/>
</dbReference>
<dbReference type="Gene3D" id="3.40.50.2000">
    <property type="entry name" value="Glycogen Phosphorylase B"/>
    <property type="match status" value="2"/>
</dbReference>
<feature type="domain" description="Glycosyltransferase subfamily 4-like N-terminal" evidence="3">
    <location>
        <begin position="16"/>
        <end position="203"/>
    </location>
</feature>
<comment type="caution">
    <text evidence="4">The sequence shown here is derived from an EMBL/GenBank/DDBJ whole genome shotgun (WGS) entry which is preliminary data.</text>
</comment>
<dbReference type="GO" id="GO:0016757">
    <property type="term" value="F:glycosyltransferase activity"/>
    <property type="evidence" value="ECO:0007669"/>
    <property type="project" value="InterPro"/>
</dbReference>
<accession>W1J4U1</accession>
<evidence type="ECO:0000256" key="1">
    <source>
        <dbReference type="ARBA" id="ARBA00022679"/>
    </source>
</evidence>
<gene>
    <name evidence="4" type="ORF">XCR1_1920045</name>
</gene>
<dbReference type="PANTHER" id="PTHR46401">
    <property type="entry name" value="GLYCOSYLTRANSFERASE WBBK-RELATED"/>
    <property type="match status" value="1"/>
</dbReference>
<proteinExistence type="predicted"/>
<name>W1J4U1_9GAMM</name>
<dbReference type="PANTHER" id="PTHR46401:SF2">
    <property type="entry name" value="GLYCOSYLTRANSFERASE WBBK-RELATED"/>
    <property type="match status" value="1"/>
</dbReference>
<dbReference type="SUPFAM" id="SSF53756">
    <property type="entry name" value="UDP-Glycosyltransferase/glycogen phosphorylase"/>
    <property type="match status" value="1"/>
</dbReference>
<evidence type="ECO:0000313" key="5">
    <source>
        <dbReference type="Proteomes" id="UP000019197"/>
    </source>
</evidence>
<reference evidence="4 5" key="1">
    <citation type="submission" date="2013-11" db="EMBL/GenBank/DDBJ databases">
        <title>Draft genome sequence and annotation of the entomopathogenic bacterium, Xenorhabdus cabanillasi strain JM26.</title>
        <authorList>
            <person name="Gualtieri M."/>
            <person name="Ogier J.C."/>
            <person name="Pages S."/>
            <person name="Givaudan A."/>
            <person name="Gaudriault S."/>
        </authorList>
    </citation>
    <scope>NUCLEOTIDE SEQUENCE [LARGE SCALE GENOMIC DNA]</scope>
    <source>
        <strain evidence="4 5">JM26</strain>
    </source>
</reference>
<evidence type="ECO:0000313" key="4">
    <source>
        <dbReference type="EMBL" id="CDL84450.1"/>
    </source>
</evidence>